<dbReference type="Pfam" id="PF01381">
    <property type="entry name" value="HTH_3"/>
    <property type="match status" value="1"/>
</dbReference>
<dbReference type="PANTHER" id="PTHR46558">
    <property type="entry name" value="TRACRIPTIONAL REGULATORY PROTEIN-RELATED-RELATED"/>
    <property type="match status" value="1"/>
</dbReference>
<protein>
    <submittedName>
        <fullName evidence="3">Helix-turn-helix protein</fullName>
    </submittedName>
</protein>
<dbReference type="SUPFAM" id="SSF47413">
    <property type="entry name" value="lambda repressor-like DNA-binding domains"/>
    <property type="match status" value="1"/>
</dbReference>
<dbReference type="RefSeq" id="WP_004629221.1">
    <property type="nucleotide sequence ID" value="NZ_AORV01000060.1"/>
</dbReference>
<evidence type="ECO:0000313" key="4">
    <source>
        <dbReference type="Proteomes" id="UP000014155"/>
    </source>
</evidence>
<dbReference type="PATRIC" id="fig|1195236.3.peg.4358"/>
<gene>
    <name evidence="3" type="ORF">CTER_4186</name>
</gene>
<evidence type="ECO:0000259" key="2">
    <source>
        <dbReference type="PROSITE" id="PS50943"/>
    </source>
</evidence>
<dbReference type="eggNOG" id="COG1396">
    <property type="taxonomic scope" value="Bacteria"/>
</dbReference>
<reference evidence="3 4" key="1">
    <citation type="journal article" date="2013" name="Genome Announc.">
        <title>Draft Genome Sequence of the Cellulolytic, Mesophilic, Anaerobic Bacterium Clostridium termitidis Strain CT1112 (DSM 5398).</title>
        <authorList>
            <person name="Lal S."/>
            <person name="Ramachandran U."/>
            <person name="Zhang X."/>
            <person name="Munir R."/>
            <person name="Sparling R."/>
            <person name="Levin D.B."/>
        </authorList>
    </citation>
    <scope>NUCLEOTIDE SEQUENCE [LARGE SCALE GENOMIC DNA]</scope>
    <source>
        <strain evidence="3 4">CT1112</strain>
    </source>
</reference>
<keyword evidence="1" id="KW-0238">DNA-binding</keyword>
<accession>S0FIT3</accession>
<keyword evidence="4" id="KW-1185">Reference proteome</keyword>
<dbReference type="SMART" id="SM00530">
    <property type="entry name" value="HTH_XRE"/>
    <property type="match status" value="1"/>
</dbReference>
<proteinExistence type="predicted"/>
<dbReference type="EMBL" id="AORV01000060">
    <property type="protein sequence ID" value="EMS70111.1"/>
    <property type="molecule type" value="Genomic_DNA"/>
</dbReference>
<dbReference type="Proteomes" id="UP000014155">
    <property type="component" value="Unassembled WGS sequence"/>
</dbReference>
<evidence type="ECO:0000313" key="3">
    <source>
        <dbReference type="EMBL" id="EMS70111.1"/>
    </source>
</evidence>
<organism evidence="3 4">
    <name type="scientific">Ruminiclostridium cellobioparum subsp. termitidis CT1112</name>
    <dbReference type="NCBI Taxonomy" id="1195236"/>
    <lineage>
        <taxon>Bacteria</taxon>
        <taxon>Bacillati</taxon>
        <taxon>Bacillota</taxon>
        <taxon>Clostridia</taxon>
        <taxon>Eubacteriales</taxon>
        <taxon>Oscillospiraceae</taxon>
        <taxon>Ruminiclostridium</taxon>
    </lineage>
</organism>
<name>S0FIT3_RUMCE</name>
<dbReference type="AlphaFoldDB" id="S0FIT3"/>
<evidence type="ECO:0000256" key="1">
    <source>
        <dbReference type="ARBA" id="ARBA00023125"/>
    </source>
</evidence>
<dbReference type="InterPro" id="IPR010982">
    <property type="entry name" value="Lambda_DNA-bd_dom_sf"/>
</dbReference>
<comment type="caution">
    <text evidence="3">The sequence shown here is derived from an EMBL/GenBank/DDBJ whole genome shotgun (WGS) entry which is preliminary data.</text>
</comment>
<dbReference type="InterPro" id="IPR001387">
    <property type="entry name" value="Cro/C1-type_HTH"/>
</dbReference>
<dbReference type="GO" id="GO:0003677">
    <property type="term" value="F:DNA binding"/>
    <property type="evidence" value="ECO:0007669"/>
    <property type="project" value="UniProtKB-KW"/>
</dbReference>
<dbReference type="CDD" id="cd00093">
    <property type="entry name" value="HTH_XRE"/>
    <property type="match status" value="1"/>
</dbReference>
<dbReference type="PANTHER" id="PTHR46558:SF11">
    <property type="entry name" value="HTH-TYPE TRANSCRIPTIONAL REGULATOR XRE"/>
    <property type="match status" value="1"/>
</dbReference>
<dbReference type="PROSITE" id="PS50943">
    <property type="entry name" value="HTH_CROC1"/>
    <property type="match status" value="1"/>
</dbReference>
<feature type="domain" description="HTH cro/C1-type" evidence="2">
    <location>
        <begin position="7"/>
        <end position="61"/>
    </location>
</feature>
<dbReference type="Gene3D" id="1.10.260.40">
    <property type="entry name" value="lambda repressor-like DNA-binding domains"/>
    <property type="match status" value="1"/>
</dbReference>
<sequence length="115" mass="13193">MTLGERLRSLIDEKGIDQKTFAELFNLSPTTVSGYVTNYRTPSDDLKKKFADYFCVSIDYLLGHTDNRNVIDNKTETKPNHNLDISGLPDEAIKQVEDYIEFIKQKYNPDGSIKK</sequence>
<dbReference type="STRING" id="1195236.CTER_4186"/>